<feature type="domain" description="Disease resistance protein RPS4B/Roq1-like leucine-rich repeats" evidence="2">
    <location>
        <begin position="3"/>
        <end position="69"/>
    </location>
</feature>
<dbReference type="SUPFAM" id="SSF52058">
    <property type="entry name" value="L domain-like"/>
    <property type="match status" value="1"/>
</dbReference>
<evidence type="ECO:0000259" key="2">
    <source>
        <dbReference type="Pfam" id="PF23286"/>
    </source>
</evidence>
<evidence type="ECO:0000256" key="1">
    <source>
        <dbReference type="ARBA" id="ARBA00022821"/>
    </source>
</evidence>
<keyword evidence="1" id="KW-0611">Plant defense</keyword>
<dbReference type="Gene3D" id="3.80.10.10">
    <property type="entry name" value="Ribonuclease Inhibitor"/>
    <property type="match status" value="1"/>
</dbReference>
<dbReference type="AlphaFoldDB" id="A0A438C620"/>
<evidence type="ECO:0000313" key="3">
    <source>
        <dbReference type="EMBL" id="RVW18704.1"/>
    </source>
</evidence>
<reference evidence="3 4" key="1">
    <citation type="journal article" date="2018" name="PLoS Genet.">
        <title>Population sequencing reveals clonal diversity and ancestral inbreeding in the grapevine cultivar Chardonnay.</title>
        <authorList>
            <person name="Roach M.J."/>
            <person name="Johnson D.L."/>
            <person name="Bohlmann J."/>
            <person name="van Vuuren H.J."/>
            <person name="Jones S.J."/>
            <person name="Pretorius I.S."/>
            <person name="Schmidt S.A."/>
            <person name="Borneman A.R."/>
        </authorList>
    </citation>
    <scope>NUCLEOTIDE SEQUENCE [LARGE SCALE GENOMIC DNA]</scope>
    <source>
        <strain evidence="4">cv. Chardonnay</strain>
        <tissue evidence="3">Leaf</tissue>
    </source>
</reference>
<dbReference type="InterPro" id="IPR032675">
    <property type="entry name" value="LRR_dom_sf"/>
</dbReference>
<dbReference type="InterPro" id="IPR058546">
    <property type="entry name" value="RPS4B/Roq1-like_LRR"/>
</dbReference>
<dbReference type="Pfam" id="PF23286">
    <property type="entry name" value="LRR_13"/>
    <property type="match status" value="1"/>
</dbReference>
<dbReference type="Proteomes" id="UP000288805">
    <property type="component" value="Unassembled WGS sequence"/>
</dbReference>
<dbReference type="EMBL" id="QGNW01002515">
    <property type="protein sequence ID" value="RVW18704.1"/>
    <property type="molecule type" value="Genomic_DNA"/>
</dbReference>
<protein>
    <submittedName>
        <fullName evidence="3">Putative WRKY transcription factor 19</fullName>
    </submittedName>
</protein>
<organism evidence="3 4">
    <name type="scientific">Vitis vinifera</name>
    <name type="common">Grape</name>
    <dbReference type="NCBI Taxonomy" id="29760"/>
    <lineage>
        <taxon>Eukaryota</taxon>
        <taxon>Viridiplantae</taxon>
        <taxon>Streptophyta</taxon>
        <taxon>Embryophyta</taxon>
        <taxon>Tracheophyta</taxon>
        <taxon>Spermatophyta</taxon>
        <taxon>Magnoliopsida</taxon>
        <taxon>eudicotyledons</taxon>
        <taxon>Gunneridae</taxon>
        <taxon>Pentapetalae</taxon>
        <taxon>rosids</taxon>
        <taxon>Vitales</taxon>
        <taxon>Vitaceae</taxon>
        <taxon>Viteae</taxon>
        <taxon>Vitis</taxon>
    </lineage>
</organism>
<gene>
    <name evidence="3" type="primary">WRKY19_4</name>
    <name evidence="3" type="ORF">CK203_099066</name>
</gene>
<comment type="caution">
    <text evidence="3">The sequence shown here is derived from an EMBL/GenBank/DDBJ whole genome shotgun (WGS) entry which is preliminary data.</text>
</comment>
<evidence type="ECO:0000313" key="4">
    <source>
        <dbReference type="Proteomes" id="UP000288805"/>
    </source>
</evidence>
<dbReference type="PANTHER" id="PTHR47186">
    <property type="entry name" value="LEUCINE-RICH REPEAT-CONTAINING PROTEIN 57"/>
    <property type="match status" value="1"/>
</dbReference>
<sequence>MKALEILNFSGCSRLKKFPNIQGNMENLLELYSASTAVEELPSSIGHLTGIVLLDLKWCKNLKSLPTKMMENMDKLKELLLDGTQIEVLPSSIERLKGFILLNLRKYQNLEPREPATSSTAPCRWNCYNTTT</sequence>
<proteinExistence type="predicted"/>
<dbReference type="PANTHER" id="PTHR47186:SF3">
    <property type="entry name" value="OS09G0267800 PROTEIN"/>
    <property type="match status" value="1"/>
</dbReference>
<accession>A0A438C620</accession>
<name>A0A438C620_VITVI</name>